<feature type="domain" description="Phosphatidic acid phosphatase type 2/haloperoxidase" evidence="2">
    <location>
        <begin position="176"/>
        <end position="289"/>
    </location>
</feature>
<organism evidence="3 4">
    <name type="scientific">Rhodovastum atsumiense</name>
    <dbReference type="NCBI Taxonomy" id="504468"/>
    <lineage>
        <taxon>Bacteria</taxon>
        <taxon>Pseudomonadati</taxon>
        <taxon>Pseudomonadota</taxon>
        <taxon>Alphaproteobacteria</taxon>
        <taxon>Acetobacterales</taxon>
        <taxon>Acetobacteraceae</taxon>
        <taxon>Rhodovastum</taxon>
    </lineage>
</organism>
<gene>
    <name evidence="3" type="ORF">F1189_04745</name>
</gene>
<reference evidence="3 4" key="1">
    <citation type="submission" date="2019-09" db="EMBL/GenBank/DDBJ databases">
        <title>Genome sequence of Rhodovastum atsumiense, a diverse member of the Acetobacteraceae family of non-sulfur purple photosynthetic bacteria.</title>
        <authorList>
            <person name="Meyer T."/>
            <person name="Kyndt J."/>
        </authorList>
    </citation>
    <scope>NUCLEOTIDE SEQUENCE [LARGE SCALE GENOMIC DNA]</scope>
    <source>
        <strain evidence="3 4">DSM 21279</strain>
    </source>
</reference>
<dbReference type="Proteomes" id="UP000325255">
    <property type="component" value="Unassembled WGS sequence"/>
</dbReference>
<keyword evidence="1" id="KW-0472">Membrane</keyword>
<dbReference type="Gene3D" id="1.20.144.10">
    <property type="entry name" value="Phosphatidic acid phosphatase type 2/haloperoxidase"/>
    <property type="match status" value="2"/>
</dbReference>
<feature type="transmembrane region" description="Helical" evidence="1">
    <location>
        <begin position="248"/>
        <end position="268"/>
    </location>
</feature>
<dbReference type="InterPro" id="IPR036938">
    <property type="entry name" value="PAP2/HPO_sf"/>
</dbReference>
<accession>A0A5M6IZE4</accession>
<dbReference type="Pfam" id="PF01569">
    <property type="entry name" value="PAP2"/>
    <property type="match status" value="1"/>
</dbReference>
<dbReference type="AlphaFoldDB" id="A0A5M6IZE4"/>
<dbReference type="OrthoDB" id="9801622at2"/>
<keyword evidence="4" id="KW-1185">Reference proteome</keyword>
<dbReference type="SMART" id="SM00014">
    <property type="entry name" value="acidPPc"/>
    <property type="match status" value="1"/>
</dbReference>
<keyword evidence="1" id="KW-0812">Transmembrane</keyword>
<dbReference type="InterPro" id="IPR000326">
    <property type="entry name" value="PAP2/HPO"/>
</dbReference>
<dbReference type="RefSeq" id="WP_150039469.1">
    <property type="nucleotide sequence ID" value="NZ_OW485601.1"/>
</dbReference>
<protein>
    <submittedName>
        <fullName evidence="3">Phosphatase PAP2 family protein</fullName>
    </submittedName>
</protein>
<feature type="transmembrane region" description="Helical" evidence="1">
    <location>
        <begin position="217"/>
        <end position="236"/>
    </location>
</feature>
<evidence type="ECO:0000259" key="2">
    <source>
        <dbReference type="SMART" id="SM00014"/>
    </source>
</evidence>
<dbReference type="EMBL" id="VWPK01000005">
    <property type="protein sequence ID" value="KAA5613720.1"/>
    <property type="molecule type" value="Genomic_DNA"/>
</dbReference>
<evidence type="ECO:0000313" key="4">
    <source>
        <dbReference type="Proteomes" id="UP000325255"/>
    </source>
</evidence>
<dbReference type="SUPFAM" id="SSF48317">
    <property type="entry name" value="Acid phosphatase/Vanadium-dependent haloperoxidase"/>
    <property type="match status" value="1"/>
</dbReference>
<evidence type="ECO:0000313" key="3">
    <source>
        <dbReference type="EMBL" id="KAA5613720.1"/>
    </source>
</evidence>
<proteinExistence type="predicted"/>
<keyword evidence="1" id="KW-1133">Transmembrane helix</keyword>
<dbReference type="PANTHER" id="PTHR14969:SF13">
    <property type="entry name" value="AT30094P"/>
    <property type="match status" value="1"/>
</dbReference>
<feature type="transmembrane region" description="Helical" evidence="1">
    <location>
        <begin position="274"/>
        <end position="292"/>
    </location>
</feature>
<sequence length="301" mass="32559">MTPEVGAGAEGAGTVLLLAIILLVVAALLLVRRLAWLALGQALALAPRWAVRLRRSGAWVRTRPLRAWLEARYPRLHAALAARLTPRRFSGLPALLLILAALYAAALFGGLAEVVVSGEATAPFDDRINAALAPYRAPWLLRGFVWVTTLGESAALGAVAVTATGFLWASRRFWLIMPLWLTLVGAQMTTWIGKFAIARPRPEFLDGVATALSPSFPSAHATGAMATFGFVAYAILRDLPNPRRRFDIAYWTGVAIILVGFSRIFLSVHHTTDVASGFLVGGFWLLVGFTVAEWRRPAEPG</sequence>
<dbReference type="PANTHER" id="PTHR14969">
    <property type="entry name" value="SPHINGOSINE-1-PHOSPHATE PHOSPHOHYDROLASE"/>
    <property type="match status" value="1"/>
</dbReference>
<feature type="transmembrane region" description="Helical" evidence="1">
    <location>
        <begin position="12"/>
        <end position="31"/>
    </location>
</feature>
<feature type="transmembrane region" description="Helical" evidence="1">
    <location>
        <begin position="144"/>
        <end position="168"/>
    </location>
</feature>
<name>A0A5M6IZE4_9PROT</name>
<feature type="transmembrane region" description="Helical" evidence="1">
    <location>
        <begin position="92"/>
        <end position="112"/>
    </location>
</feature>
<comment type="caution">
    <text evidence="3">The sequence shown here is derived from an EMBL/GenBank/DDBJ whole genome shotgun (WGS) entry which is preliminary data.</text>
</comment>
<dbReference type="CDD" id="cd03392">
    <property type="entry name" value="PAP2_like_2"/>
    <property type="match status" value="1"/>
</dbReference>
<evidence type="ECO:0000256" key="1">
    <source>
        <dbReference type="SAM" id="Phobius"/>
    </source>
</evidence>
<feature type="transmembrane region" description="Helical" evidence="1">
    <location>
        <begin position="175"/>
        <end position="197"/>
    </location>
</feature>